<reference evidence="2 3" key="1">
    <citation type="submission" date="2023-02" db="EMBL/GenBank/DDBJ databases">
        <title>LHISI_Scaffold_Assembly.</title>
        <authorList>
            <person name="Stuart O.P."/>
            <person name="Cleave R."/>
            <person name="Magrath M.J.L."/>
            <person name="Mikheyev A.S."/>
        </authorList>
    </citation>
    <scope>NUCLEOTIDE SEQUENCE [LARGE SCALE GENOMIC DNA]</scope>
    <source>
        <strain evidence="2">Daus_M_001</strain>
        <tissue evidence="2">Leg muscle</tissue>
    </source>
</reference>
<proteinExistence type="predicted"/>
<keyword evidence="3" id="KW-1185">Reference proteome</keyword>
<evidence type="ECO:0000259" key="1">
    <source>
        <dbReference type="Pfam" id="PF05699"/>
    </source>
</evidence>
<comment type="caution">
    <text evidence="2">The sequence shown here is derived from an EMBL/GenBank/DDBJ whole genome shotgun (WGS) entry which is preliminary data.</text>
</comment>
<accession>A0ABQ9I6H0</accession>
<protein>
    <recommendedName>
        <fullName evidence="1">HAT C-terminal dimerisation domain-containing protein</fullName>
    </recommendedName>
</protein>
<feature type="domain" description="HAT C-terminal dimerisation" evidence="1">
    <location>
        <begin position="98"/>
        <end position="152"/>
    </location>
</feature>
<dbReference type="Proteomes" id="UP001159363">
    <property type="component" value="Chromosome 2"/>
</dbReference>
<gene>
    <name evidence="2" type="ORF">PR048_004806</name>
</gene>
<sequence>MVGQGVSIDPDALQLMFDHNFMKHQSKFSIADAAEEWMQLGCHMDIPNSKNNLKESRTSTYHLRLSRKLLAPSLRRKEVEEFMPQELDGEGLDDLAKFNSSTEHTISKLAIKVLYIPSSFAQLERAFSNWLYVHCPLRSRLTFQRSKKLLHVYHTLKLQDVPSDEY</sequence>
<name>A0ABQ9I6H0_9NEOP</name>
<evidence type="ECO:0000313" key="3">
    <source>
        <dbReference type="Proteomes" id="UP001159363"/>
    </source>
</evidence>
<organism evidence="2 3">
    <name type="scientific">Dryococelus australis</name>
    <dbReference type="NCBI Taxonomy" id="614101"/>
    <lineage>
        <taxon>Eukaryota</taxon>
        <taxon>Metazoa</taxon>
        <taxon>Ecdysozoa</taxon>
        <taxon>Arthropoda</taxon>
        <taxon>Hexapoda</taxon>
        <taxon>Insecta</taxon>
        <taxon>Pterygota</taxon>
        <taxon>Neoptera</taxon>
        <taxon>Polyneoptera</taxon>
        <taxon>Phasmatodea</taxon>
        <taxon>Verophasmatodea</taxon>
        <taxon>Anareolatae</taxon>
        <taxon>Phasmatidae</taxon>
        <taxon>Eurycanthinae</taxon>
        <taxon>Dryococelus</taxon>
    </lineage>
</organism>
<dbReference type="Pfam" id="PF05699">
    <property type="entry name" value="Dimer_Tnp_hAT"/>
    <property type="match status" value="1"/>
</dbReference>
<dbReference type="EMBL" id="JARBHB010000002">
    <property type="protein sequence ID" value="KAJ8892226.1"/>
    <property type="molecule type" value="Genomic_DNA"/>
</dbReference>
<dbReference type="InterPro" id="IPR008906">
    <property type="entry name" value="HATC_C_dom"/>
</dbReference>
<evidence type="ECO:0000313" key="2">
    <source>
        <dbReference type="EMBL" id="KAJ8892226.1"/>
    </source>
</evidence>